<name>A0A1E7Q9C1_9GAMM</name>
<dbReference type="SUPFAM" id="SSF53187">
    <property type="entry name" value="Zn-dependent exopeptidases"/>
    <property type="match status" value="1"/>
</dbReference>
<dbReference type="PANTHER" id="PTHR12147">
    <property type="entry name" value="METALLOPEPTIDASE M28 FAMILY MEMBER"/>
    <property type="match status" value="1"/>
</dbReference>
<proteinExistence type="predicted"/>
<evidence type="ECO:0000313" key="3">
    <source>
        <dbReference type="Proteomes" id="UP000242258"/>
    </source>
</evidence>
<dbReference type="AlphaFoldDB" id="A0A1E7Q9C1"/>
<dbReference type="GO" id="GO:0006508">
    <property type="term" value="P:proteolysis"/>
    <property type="evidence" value="ECO:0007669"/>
    <property type="project" value="InterPro"/>
</dbReference>
<gene>
    <name evidence="2" type="ORF">BI198_14875</name>
</gene>
<keyword evidence="3" id="KW-1185">Reference proteome</keyword>
<evidence type="ECO:0000259" key="1">
    <source>
        <dbReference type="Pfam" id="PF04389"/>
    </source>
</evidence>
<dbReference type="PANTHER" id="PTHR12147:SF26">
    <property type="entry name" value="PEPTIDASE M28 DOMAIN-CONTAINING PROTEIN"/>
    <property type="match status" value="1"/>
</dbReference>
<dbReference type="GO" id="GO:0008235">
    <property type="term" value="F:metalloexopeptidase activity"/>
    <property type="evidence" value="ECO:0007669"/>
    <property type="project" value="InterPro"/>
</dbReference>
<protein>
    <recommendedName>
        <fullName evidence="1">Peptidase M28 domain-containing protein</fullName>
    </recommendedName>
</protein>
<dbReference type="STRING" id="1628148.BI198_14875"/>
<dbReference type="EMBL" id="MKEK01000001">
    <property type="protein sequence ID" value="OEY70701.1"/>
    <property type="molecule type" value="Genomic_DNA"/>
</dbReference>
<reference evidence="3" key="1">
    <citation type="submission" date="2016-09" db="EMBL/GenBank/DDBJ databases">
        <authorList>
            <person name="Wan X."/>
            <person name="Hou S."/>
        </authorList>
    </citation>
    <scope>NUCLEOTIDE SEQUENCE [LARGE SCALE GENOMIC DNA]</scope>
    <source>
        <strain evidence="3">KH87</strain>
    </source>
</reference>
<comment type="caution">
    <text evidence="2">The sequence shown here is derived from an EMBL/GenBank/DDBJ whole genome shotgun (WGS) entry which is preliminary data.</text>
</comment>
<organism evidence="2 3">
    <name type="scientific">Rheinheimera salexigens</name>
    <dbReference type="NCBI Taxonomy" id="1628148"/>
    <lineage>
        <taxon>Bacteria</taxon>
        <taxon>Pseudomonadati</taxon>
        <taxon>Pseudomonadota</taxon>
        <taxon>Gammaproteobacteria</taxon>
        <taxon>Chromatiales</taxon>
        <taxon>Chromatiaceae</taxon>
        <taxon>Rheinheimera</taxon>
    </lineage>
</organism>
<dbReference type="Pfam" id="PF04389">
    <property type="entry name" value="Peptidase_M28"/>
    <property type="match status" value="1"/>
</dbReference>
<dbReference type="InterPro" id="IPR045175">
    <property type="entry name" value="M28_fam"/>
</dbReference>
<evidence type="ECO:0000313" key="2">
    <source>
        <dbReference type="EMBL" id="OEY70701.1"/>
    </source>
</evidence>
<accession>A0A1E7Q9C1</accession>
<feature type="domain" description="Peptidase M28" evidence="1">
    <location>
        <begin position="51"/>
        <end position="252"/>
    </location>
</feature>
<sequence length="271" mass="30527">MQGRQTNTLGSEQAQAYIAARYAALGLASFKQSYYANYTYQRAWSDKTGTNVQAWVQGCKYPEHYIVVTAHYDHLGRKGSQVYHGADDNASGVAAMLALAQQLKINCPAYSYIFLATDGEETGLYGSKAFLQQPPVALTQIILNLNLDMISRADRRGRLYVTGANKYSGLKKQLTLLEQGAPIRFLSASGPNHFNGQSRSQNWLTASDHGTFHRQGINYIFIGGQEHPHYHTTDDQWHYIDPSFLQQSLNSIYATVFWLEQQHPERLIRAK</sequence>
<dbReference type="InterPro" id="IPR007484">
    <property type="entry name" value="Peptidase_M28"/>
</dbReference>
<dbReference type="Proteomes" id="UP000242258">
    <property type="component" value="Unassembled WGS sequence"/>
</dbReference>
<dbReference type="Gene3D" id="3.40.630.10">
    <property type="entry name" value="Zn peptidases"/>
    <property type="match status" value="1"/>
</dbReference>